<evidence type="ECO:0008006" key="3">
    <source>
        <dbReference type="Google" id="ProtNLM"/>
    </source>
</evidence>
<organism evidence="1 2">
    <name type="scientific">Phytophthora palmivora</name>
    <dbReference type="NCBI Taxonomy" id="4796"/>
    <lineage>
        <taxon>Eukaryota</taxon>
        <taxon>Sar</taxon>
        <taxon>Stramenopiles</taxon>
        <taxon>Oomycota</taxon>
        <taxon>Peronosporomycetes</taxon>
        <taxon>Peronosporales</taxon>
        <taxon>Peronosporaceae</taxon>
        <taxon>Phytophthora</taxon>
    </lineage>
</organism>
<accession>A0A2P4XN93</accession>
<evidence type="ECO:0000313" key="2">
    <source>
        <dbReference type="Proteomes" id="UP000237271"/>
    </source>
</evidence>
<dbReference type="AlphaFoldDB" id="A0A2P4XN93"/>
<name>A0A2P4XN93_9STRA</name>
<keyword evidence="2" id="KW-1185">Reference proteome</keyword>
<gene>
    <name evidence="1" type="ORF">PHPALM_17038</name>
</gene>
<dbReference type="EMBL" id="NCKW01009487">
    <property type="protein sequence ID" value="POM67021.1"/>
    <property type="molecule type" value="Genomic_DNA"/>
</dbReference>
<dbReference type="Proteomes" id="UP000237271">
    <property type="component" value="Unassembled WGS sequence"/>
</dbReference>
<evidence type="ECO:0000313" key="1">
    <source>
        <dbReference type="EMBL" id="POM67021.1"/>
    </source>
</evidence>
<dbReference type="OrthoDB" id="113641at2759"/>
<protein>
    <recommendedName>
        <fullName evidence="3">HAT C-terminal dimerisation domain-containing protein</fullName>
    </recommendedName>
</protein>
<proteinExistence type="predicted"/>
<reference evidence="1 2" key="1">
    <citation type="journal article" date="2017" name="Genome Biol. Evol.">
        <title>Phytophthora megakarya and P. palmivora, closely related causal agents of cacao black pod rot, underwent increases in genome sizes and gene numbers by different mechanisms.</title>
        <authorList>
            <person name="Ali S.S."/>
            <person name="Shao J."/>
            <person name="Lary D.J."/>
            <person name="Kronmiller B."/>
            <person name="Shen D."/>
            <person name="Strem M.D."/>
            <person name="Amoako-Attah I."/>
            <person name="Akrofi A.Y."/>
            <person name="Begoude B.A."/>
            <person name="Ten Hoopen G.M."/>
            <person name="Coulibaly K."/>
            <person name="Kebe B.I."/>
            <person name="Melnick R.L."/>
            <person name="Guiltinan M.J."/>
            <person name="Tyler B.M."/>
            <person name="Meinhardt L.W."/>
            <person name="Bailey B.A."/>
        </authorList>
    </citation>
    <scope>NUCLEOTIDE SEQUENCE [LARGE SCALE GENOMIC DNA]</scope>
    <source>
        <strain evidence="2">sbr112.9</strain>
    </source>
</reference>
<sequence>MVEKQCELTDIIFAIPTSSAASERAWSIFITFIQAEKQTVRGKVETLAYFYINYDTIKMMKLTSRVINRVPRV</sequence>
<comment type="caution">
    <text evidence="1">The sequence shown here is derived from an EMBL/GenBank/DDBJ whole genome shotgun (WGS) entry which is preliminary data.</text>
</comment>